<dbReference type="FunFam" id="3.40.50.2000:FF:000119">
    <property type="entry name" value="Glycosyl transferase group 1"/>
    <property type="match status" value="1"/>
</dbReference>
<dbReference type="KEGG" id="palo:E6C60_2340"/>
<dbReference type="AlphaFoldDB" id="A0A4P8XK44"/>
<dbReference type="InterPro" id="IPR001296">
    <property type="entry name" value="Glyco_trans_1"/>
</dbReference>
<accession>A0A4P8XK44</accession>
<reference evidence="4 5" key="1">
    <citation type="submission" date="2019-05" db="EMBL/GenBank/DDBJ databases">
        <authorList>
            <person name="Chen C."/>
        </authorList>
    </citation>
    <scope>NUCLEOTIDE SEQUENCE [LARGE SCALE GENOMIC DNA]</scope>
    <source>
        <strain evidence="4 5">HB172198</strain>
    </source>
</reference>
<dbReference type="SUPFAM" id="SSF53756">
    <property type="entry name" value="UDP-Glycosyltransferase/glycogen phosphorylase"/>
    <property type="match status" value="1"/>
</dbReference>
<protein>
    <submittedName>
        <fullName evidence="4">Glycosyl transferase group 1 protein</fullName>
    </submittedName>
</protein>
<feature type="domain" description="Glycosyl transferase family 1" evidence="2">
    <location>
        <begin position="189"/>
        <end position="337"/>
    </location>
</feature>
<dbReference type="PANTHER" id="PTHR46401:SF2">
    <property type="entry name" value="GLYCOSYLTRANSFERASE WBBK-RELATED"/>
    <property type="match status" value="1"/>
</dbReference>
<dbReference type="OrthoDB" id="9797829at2"/>
<keyword evidence="5" id="KW-1185">Reference proteome</keyword>
<dbReference type="GO" id="GO:0016757">
    <property type="term" value="F:glycosyltransferase activity"/>
    <property type="evidence" value="ECO:0007669"/>
    <property type="project" value="InterPro"/>
</dbReference>
<dbReference type="EMBL" id="CP040396">
    <property type="protein sequence ID" value="QCT03052.1"/>
    <property type="molecule type" value="Genomic_DNA"/>
</dbReference>
<dbReference type="Gene3D" id="3.40.50.2000">
    <property type="entry name" value="Glycogen Phosphorylase B"/>
    <property type="match status" value="1"/>
</dbReference>
<evidence type="ECO:0000313" key="4">
    <source>
        <dbReference type="EMBL" id="QCT03052.1"/>
    </source>
</evidence>
<gene>
    <name evidence="4" type="ORF">E6C60_2340</name>
</gene>
<dbReference type="Pfam" id="PF00534">
    <property type="entry name" value="Glycos_transf_1"/>
    <property type="match status" value="1"/>
</dbReference>
<name>A0A4P8XK44_9BACL</name>
<evidence type="ECO:0000259" key="2">
    <source>
        <dbReference type="Pfam" id="PF00534"/>
    </source>
</evidence>
<dbReference type="CDD" id="cd03809">
    <property type="entry name" value="GT4_MtfB-like"/>
    <property type="match status" value="1"/>
</dbReference>
<dbReference type="GO" id="GO:0009103">
    <property type="term" value="P:lipopolysaccharide biosynthetic process"/>
    <property type="evidence" value="ECO:0007669"/>
    <property type="project" value="TreeGrafter"/>
</dbReference>
<dbReference type="RefSeq" id="WP_138225985.1">
    <property type="nucleotide sequence ID" value="NZ_CP040396.1"/>
</dbReference>
<dbReference type="Proteomes" id="UP000300879">
    <property type="component" value="Chromosome"/>
</dbReference>
<evidence type="ECO:0000313" key="5">
    <source>
        <dbReference type="Proteomes" id="UP000300879"/>
    </source>
</evidence>
<organism evidence="4 5">
    <name type="scientific">Paenibacillus algicola</name>
    <dbReference type="NCBI Taxonomy" id="2565926"/>
    <lineage>
        <taxon>Bacteria</taxon>
        <taxon>Bacillati</taxon>
        <taxon>Bacillota</taxon>
        <taxon>Bacilli</taxon>
        <taxon>Bacillales</taxon>
        <taxon>Paenibacillaceae</taxon>
        <taxon>Paenibacillus</taxon>
    </lineage>
</organism>
<sequence length="376" mass="42337">MTQTIYINGRFLTHPVTGVQRYGLELIQALDDLSSRKAEGFEHYEFIVLTPKVELPALNLSVIRIKQVGALKGHLWEQLELPVHAFRHLLLNPCNTAPLFKRKQAVTLHDAAVYAVPDTYSRLFRLWYKIMFPALGLLSQQILTCSTFSKDQLIRYCGIPSSKMRVIPHGREHVLRAAADHEVLKKHGLDKPFVLAVSSMSPNKNFGSIVKAIQHLNVENVDFVIAGGSNPKLFQEQGELPDSVKYLGYVEEEELRALYEHAACFVFPSFYEGFGFPPLEAMTCGCPVIASHTASIPEVCGEAAIYCDPYDWRDIASKIQRVLEDPDLQDQMRARGFEQSSKFSWERCAKETFAAITADPRTHEIPINNASRSETG</sequence>
<dbReference type="Pfam" id="PF13439">
    <property type="entry name" value="Glyco_transf_4"/>
    <property type="match status" value="1"/>
</dbReference>
<dbReference type="PANTHER" id="PTHR46401">
    <property type="entry name" value="GLYCOSYLTRANSFERASE WBBK-RELATED"/>
    <property type="match status" value="1"/>
</dbReference>
<keyword evidence="1 4" id="KW-0808">Transferase</keyword>
<evidence type="ECO:0000256" key="1">
    <source>
        <dbReference type="ARBA" id="ARBA00022679"/>
    </source>
</evidence>
<proteinExistence type="predicted"/>
<evidence type="ECO:0000259" key="3">
    <source>
        <dbReference type="Pfam" id="PF13439"/>
    </source>
</evidence>
<feature type="domain" description="Glycosyltransferase subfamily 4-like N-terminal" evidence="3">
    <location>
        <begin position="100"/>
        <end position="170"/>
    </location>
</feature>
<dbReference type="InterPro" id="IPR028098">
    <property type="entry name" value="Glyco_trans_4-like_N"/>
</dbReference>